<evidence type="ECO:0000256" key="5">
    <source>
        <dbReference type="ARBA" id="ARBA00022692"/>
    </source>
</evidence>
<dbReference type="NCBIfam" id="NF009248">
    <property type="entry name" value="PRK12600.1"/>
    <property type="match status" value="1"/>
</dbReference>
<dbReference type="RefSeq" id="WP_120189794.1">
    <property type="nucleotide sequence ID" value="NZ_MCHY01000008.1"/>
</dbReference>
<dbReference type="PIRSF" id="PIRSF028784">
    <property type="entry name" value="MrpF"/>
    <property type="match status" value="1"/>
</dbReference>
<dbReference type="PANTHER" id="PTHR34702">
    <property type="entry name" value="NA(+)/H(+) ANTIPORTER SUBUNIT F1"/>
    <property type="match status" value="1"/>
</dbReference>
<proteinExistence type="inferred from homology"/>
<evidence type="ECO:0000256" key="2">
    <source>
        <dbReference type="ARBA" id="ARBA00009212"/>
    </source>
</evidence>
<keyword evidence="5 9" id="KW-0812">Transmembrane</keyword>
<evidence type="ECO:0000256" key="9">
    <source>
        <dbReference type="SAM" id="Phobius"/>
    </source>
</evidence>
<keyword evidence="7 8" id="KW-0472">Membrane</keyword>
<dbReference type="PANTHER" id="PTHR34702:SF1">
    <property type="entry name" value="NA(+)_H(+) ANTIPORTER SUBUNIT F"/>
    <property type="match status" value="1"/>
</dbReference>
<gene>
    <name evidence="10" type="ORF">BEP19_08930</name>
</gene>
<accession>A0A419SKQ7</accession>
<feature type="transmembrane region" description="Helical" evidence="9">
    <location>
        <begin position="35"/>
        <end position="53"/>
    </location>
</feature>
<dbReference type="GO" id="GO:0005886">
    <property type="term" value="C:plasma membrane"/>
    <property type="evidence" value="ECO:0007669"/>
    <property type="project" value="UniProtKB-SubCell"/>
</dbReference>
<keyword evidence="11" id="KW-1185">Reference proteome</keyword>
<keyword evidence="8" id="KW-0050">Antiport</keyword>
<evidence type="ECO:0000256" key="1">
    <source>
        <dbReference type="ARBA" id="ARBA00004651"/>
    </source>
</evidence>
<dbReference type="GO" id="GO:0015385">
    <property type="term" value="F:sodium:proton antiporter activity"/>
    <property type="evidence" value="ECO:0007669"/>
    <property type="project" value="TreeGrafter"/>
</dbReference>
<protein>
    <submittedName>
        <fullName evidence="10">Na(+)/H(+) antiporter subunit F</fullName>
    </submittedName>
</protein>
<dbReference type="EMBL" id="MCHY01000008">
    <property type="protein sequence ID" value="RKD24498.1"/>
    <property type="molecule type" value="Genomic_DNA"/>
</dbReference>
<evidence type="ECO:0000256" key="8">
    <source>
        <dbReference type="PIRNR" id="PIRNR028784"/>
    </source>
</evidence>
<dbReference type="Pfam" id="PF04066">
    <property type="entry name" value="MrpF_PhaF"/>
    <property type="match status" value="1"/>
</dbReference>
<evidence type="ECO:0000256" key="4">
    <source>
        <dbReference type="ARBA" id="ARBA00022475"/>
    </source>
</evidence>
<keyword evidence="6 9" id="KW-1133">Transmembrane helix</keyword>
<comment type="subcellular location">
    <subcellularLocation>
        <location evidence="1 8">Cell membrane</location>
        <topology evidence="1 8">Multi-pass membrane protein</topology>
    </subcellularLocation>
</comment>
<keyword evidence="8" id="KW-0406">Ion transport</keyword>
<reference evidence="10 11" key="1">
    <citation type="submission" date="2016-08" db="EMBL/GenBank/DDBJ databases">
        <title>Novel Firmicute Genomes.</title>
        <authorList>
            <person name="Poppleton D.I."/>
            <person name="Gribaldo S."/>
        </authorList>
    </citation>
    <scope>NUCLEOTIDE SEQUENCE [LARGE SCALE GENOMIC DNA]</scope>
    <source>
        <strain evidence="10 11">RAOx-1</strain>
    </source>
</reference>
<keyword evidence="4 8" id="KW-1003">Cell membrane</keyword>
<dbReference type="OrthoDB" id="9799958at2"/>
<evidence type="ECO:0000256" key="6">
    <source>
        <dbReference type="ARBA" id="ARBA00022989"/>
    </source>
</evidence>
<sequence>MFALCVNIALALISISVLAVSYRVFIGPSVPDRVIALDSIGINVVCFVAILSIKFDTHAFLDTILLIGILSFIGTTSFAKFLERGEVIVYDRHR</sequence>
<dbReference type="AlphaFoldDB" id="A0A419SKQ7"/>
<evidence type="ECO:0000313" key="11">
    <source>
        <dbReference type="Proteomes" id="UP000284219"/>
    </source>
</evidence>
<evidence type="ECO:0000256" key="3">
    <source>
        <dbReference type="ARBA" id="ARBA00022448"/>
    </source>
</evidence>
<comment type="caution">
    <text evidence="10">The sequence shown here is derived from an EMBL/GenBank/DDBJ whole genome shotgun (WGS) entry which is preliminary data.</text>
</comment>
<name>A0A419SKQ7_9BACL</name>
<keyword evidence="3 8" id="KW-0813">Transport</keyword>
<dbReference type="InterPro" id="IPR007208">
    <property type="entry name" value="MrpF/PhaF-like"/>
</dbReference>
<comment type="similarity">
    <text evidence="2 8">Belongs to the CPA3 antiporters (TC 2.A.63) subunit F family.</text>
</comment>
<organism evidence="10 11">
    <name type="scientific">Ammoniphilus oxalaticus</name>
    <dbReference type="NCBI Taxonomy" id="66863"/>
    <lineage>
        <taxon>Bacteria</taxon>
        <taxon>Bacillati</taxon>
        <taxon>Bacillota</taxon>
        <taxon>Bacilli</taxon>
        <taxon>Bacillales</taxon>
        <taxon>Paenibacillaceae</taxon>
        <taxon>Aneurinibacillus group</taxon>
        <taxon>Ammoniphilus</taxon>
    </lineage>
</organism>
<evidence type="ECO:0000256" key="7">
    <source>
        <dbReference type="ARBA" id="ARBA00023136"/>
    </source>
</evidence>
<dbReference type="Proteomes" id="UP000284219">
    <property type="component" value="Unassembled WGS sequence"/>
</dbReference>
<feature type="transmembrane region" description="Helical" evidence="9">
    <location>
        <begin position="60"/>
        <end position="82"/>
    </location>
</feature>
<evidence type="ECO:0000313" key="10">
    <source>
        <dbReference type="EMBL" id="RKD24498.1"/>
    </source>
</evidence>